<name>A0ABY2UM24_9GAMM</name>
<protein>
    <submittedName>
        <fullName evidence="3">DUF3857 domain-containing protein</fullName>
    </submittedName>
</protein>
<dbReference type="InterPro" id="IPR024618">
    <property type="entry name" value="DUF3857"/>
</dbReference>
<dbReference type="EMBL" id="VANI01000004">
    <property type="protein sequence ID" value="TLM79263.1"/>
    <property type="molecule type" value="Genomic_DNA"/>
</dbReference>
<keyword evidence="4" id="KW-1185">Reference proteome</keyword>
<evidence type="ECO:0000313" key="4">
    <source>
        <dbReference type="Proteomes" id="UP000306791"/>
    </source>
</evidence>
<proteinExistence type="predicted"/>
<evidence type="ECO:0000313" key="3">
    <source>
        <dbReference type="EMBL" id="TLM79263.1"/>
    </source>
</evidence>
<dbReference type="Proteomes" id="UP000306791">
    <property type="component" value="Unassembled WGS sequence"/>
</dbReference>
<dbReference type="Pfam" id="PF12969">
    <property type="entry name" value="DUF3857"/>
    <property type="match status" value="1"/>
</dbReference>
<dbReference type="InterPro" id="IPR002931">
    <property type="entry name" value="Transglutaminase-like"/>
</dbReference>
<accession>A0ABY2UM24</accession>
<reference evidence="3 4" key="1">
    <citation type="submission" date="2019-05" db="EMBL/GenBank/DDBJ databases">
        <title>Microbulbifer harenosus sp. nov., an alginate-degrading bacterium isolated from coastal sand.</title>
        <authorList>
            <person name="Huang H."/>
            <person name="Mo K."/>
            <person name="Bao S."/>
        </authorList>
    </citation>
    <scope>NUCLEOTIDE SEQUENCE [LARGE SCALE GENOMIC DNA]</scope>
    <source>
        <strain evidence="3 4">HB161719</strain>
    </source>
</reference>
<feature type="domain" description="DUF3857" evidence="2">
    <location>
        <begin position="107"/>
        <end position="270"/>
    </location>
</feature>
<gene>
    <name evidence="3" type="ORF">FDY93_03965</name>
</gene>
<sequence length="708" mass="80770">MMDRRRPHNEQGRLRSIFLSVCSEKIMKQMLLPRRVARVLWSIVTLLVISSAEAEPVSMAEYQLAPRPDWVQPLALPEGEGRGEAPADDGLRNLLLDSQINLAGDKKERFFRFVMQPLRQQGLQQISSISLGFSPAYEELIIHDVSVVRDGVRSDRLQSADIKLFQREEELDKDLYAERWTAMLLLKDLRIGDIVEYSYTVRGSNPVLGDRFFGRELLAWGVAIERIYIGLLSPKAQPLYVRTSDGITRVKKRSEGELTRYFVDIRNSAALRQEDGVPEWLSPYPYLEYTQYTDWQQVNGWANTLYGAAADPVPAEFGRWLQELRGSPAHKAAAATQWIQEHIRYFGIEHGVNSHLPSSPLETYDRRFGDCKDKTVLLIAALRHLGIEAHPALVSSVENLDLDARLPSPGQFDHVITTFELDGKRYWVDPTATSQSGALQAMSLPDFNWALVVDGEGESLTRIEPVAAEQLSARISVEETLTLDHNRQSAVFEVISHYVGWSAEDMRAYAGYRDVDTVTNDFLQFYARYFPAIEKLEPVEITEVEGRNELRVREKYRLRNLGENSGGQNLLKLAAASVVANISLPKARQREYPFRLPGQLQVDERFTVIAKNSGDLRWLNGQNAETINNPWFEFSRDVEKSPKQVTVNYRYQSLDKSVAPERFGEYLQAIDRLDPSLTYSIWLAPVSVTPNERRDRARNLARELLERK</sequence>
<dbReference type="Gene3D" id="3.10.620.30">
    <property type="match status" value="1"/>
</dbReference>
<organism evidence="3 4">
    <name type="scientific">Microbulbifer harenosus</name>
    <dbReference type="NCBI Taxonomy" id="2576840"/>
    <lineage>
        <taxon>Bacteria</taxon>
        <taxon>Pseudomonadati</taxon>
        <taxon>Pseudomonadota</taxon>
        <taxon>Gammaproteobacteria</taxon>
        <taxon>Cellvibrionales</taxon>
        <taxon>Microbulbiferaceae</taxon>
        <taxon>Microbulbifer</taxon>
    </lineage>
</organism>
<evidence type="ECO:0000259" key="1">
    <source>
        <dbReference type="Pfam" id="PF01841"/>
    </source>
</evidence>
<dbReference type="InterPro" id="IPR038765">
    <property type="entry name" value="Papain-like_cys_pep_sf"/>
</dbReference>
<dbReference type="SUPFAM" id="SSF54001">
    <property type="entry name" value="Cysteine proteinases"/>
    <property type="match status" value="1"/>
</dbReference>
<feature type="domain" description="Transglutaminase-like" evidence="1">
    <location>
        <begin position="327"/>
        <end position="394"/>
    </location>
</feature>
<evidence type="ECO:0000259" key="2">
    <source>
        <dbReference type="Pfam" id="PF12969"/>
    </source>
</evidence>
<dbReference type="Pfam" id="PF01841">
    <property type="entry name" value="Transglut_core"/>
    <property type="match status" value="1"/>
</dbReference>
<comment type="caution">
    <text evidence="3">The sequence shown here is derived from an EMBL/GenBank/DDBJ whole genome shotgun (WGS) entry which is preliminary data.</text>
</comment>
<dbReference type="Gene3D" id="2.60.40.3140">
    <property type="match status" value="1"/>
</dbReference>